<dbReference type="PANTHER" id="PTHR23028:SF134">
    <property type="entry name" value="PUTATIVE (AFU_ORTHOLOGUE AFUA_4G08520)-RELATED"/>
    <property type="match status" value="1"/>
</dbReference>
<dbReference type="Pfam" id="PF01757">
    <property type="entry name" value="Acyl_transf_3"/>
    <property type="match status" value="1"/>
</dbReference>
<dbReference type="AlphaFoldDB" id="A0A8H6KDG5"/>
<keyword evidence="1" id="KW-1133">Transmembrane helix</keyword>
<feature type="domain" description="Acyltransferase 3" evidence="2">
    <location>
        <begin position="106"/>
        <end position="517"/>
    </location>
</feature>
<dbReference type="OrthoDB" id="5819582at2759"/>
<feature type="transmembrane region" description="Helical" evidence="1">
    <location>
        <begin position="277"/>
        <end position="299"/>
    </location>
</feature>
<sequence>MARDLESGAVESQTLTNVEYIPVPADEMSEDLEEISLEEKDVLEAADEISLGEASPLGSELEMPLVPSRPPPLWVCCFKMVFWALVPSFLHPTDPRKAVKPLHPTAWLDGLRGVAAFLVVCHHWSLLNFSMRIHKGFGSDAQPLVIQLPIIRLLVSGYWAVCVFFVISGFALSLKPMKLLSQKRRSDFAAAAASAVLRRWIRIFLPPAVTTFVVACMAHAGWFEVQSAPAASGLPRLRPALAGSFLGQVHDWWSHTVVFAEPLSTNMWRGGLYAYDAVLWTIPVEFSCSLVLFLAHVAFSRLRPNPRSFAHVSLTAWALYLNRWEIFLFFAGLCCADLQARMPQKACTGDSPDDGLAEQDTLLLWSRPLRRDSFSRLQSAVSSSPAWSTCKKTAAFASFITALYLLSYPRLLLDAAATPGYRALAAATPAQYDNGWSLWISLGAVLLVLTVQASPQLQSLFTNPLTQYLGRISFALYLVHNPMLWVCGWHLVRFFANFTGVETEGQRGLAIFFGTCFFFPAVFCVADFTQRYVDAKAVSFAAWFERKVIEKEEYEPGRYSGSAMAGHLIGSNT</sequence>
<proteinExistence type="predicted"/>
<feature type="transmembrane region" description="Helical" evidence="1">
    <location>
        <begin position="474"/>
        <end position="496"/>
    </location>
</feature>
<gene>
    <name evidence="3" type="ORF">CMUS01_08303</name>
</gene>
<feature type="transmembrane region" description="Helical" evidence="1">
    <location>
        <begin position="436"/>
        <end position="453"/>
    </location>
</feature>
<evidence type="ECO:0000313" key="4">
    <source>
        <dbReference type="Proteomes" id="UP000639643"/>
    </source>
</evidence>
<comment type="caution">
    <text evidence="3">The sequence shown here is derived from an EMBL/GenBank/DDBJ whole genome shotgun (WGS) entry which is preliminary data.</text>
</comment>
<dbReference type="InterPro" id="IPR050879">
    <property type="entry name" value="Acyltransferase_3"/>
</dbReference>
<dbReference type="EMBL" id="WIGM01000319">
    <property type="protein sequence ID" value="KAF6829080.1"/>
    <property type="molecule type" value="Genomic_DNA"/>
</dbReference>
<reference evidence="3" key="1">
    <citation type="journal article" date="2020" name="Phytopathology">
        <title>Genome Sequence Resources of Colletotrichum truncatum, C. plurivorum, C. musicola, and C. sojae: Four Species Pathogenic to Soybean (Glycine max).</title>
        <authorList>
            <person name="Rogerio F."/>
            <person name="Boufleur T.R."/>
            <person name="Ciampi-Guillardi M."/>
            <person name="Sukno S.A."/>
            <person name="Thon M.R."/>
            <person name="Massola Junior N.S."/>
            <person name="Baroncelli R."/>
        </authorList>
    </citation>
    <scope>NUCLEOTIDE SEQUENCE</scope>
    <source>
        <strain evidence="3">LFN0074</strain>
    </source>
</reference>
<dbReference type="PANTHER" id="PTHR23028">
    <property type="entry name" value="ACETYLTRANSFERASE"/>
    <property type="match status" value="1"/>
</dbReference>
<evidence type="ECO:0000256" key="1">
    <source>
        <dbReference type="SAM" id="Phobius"/>
    </source>
</evidence>
<evidence type="ECO:0000259" key="2">
    <source>
        <dbReference type="Pfam" id="PF01757"/>
    </source>
</evidence>
<accession>A0A8H6KDG5</accession>
<keyword evidence="1" id="KW-0472">Membrane</keyword>
<name>A0A8H6KDG5_9PEZI</name>
<dbReference type="Proteomes" id="UP000639643">
    <property type="component" value="Unassembled WGS sequence"/>
</dbReference>
<organism evidence="3 4">
    <name type="scientific">Colletotrichum musicola</name>
    <dbReference type="NCBI Taxonomy" id="2175873"/>
    <lineage>
        <taxon>Eukaryota</taxon>
        <taxon>Fungi</taxon>
        <taxon>Dikarya</taxon>
        <taxon>Ascomycota</taxon>
        <taxon>Pezizomycotina</taxon>
        <taxon>Sordariomycetes</taxon>
        <taxon>Hypocreomycetidae</taxon>
        <taxon>Glomerellales</taxon>
        <taxon>Glomerellaceae</taxon>
        <taxon>Colletotrichum</taxon>
        <taxon>Colletotrichum orchidearum species complex</taxon>
    </lineage>
</organism>
<feature type="transmembrane region" description="Helical" evidence="1">
    <location>
        <begin position="150"/>
        <end position="174"/>
    </location>
</feature>
<feature type="transmembrane region" description="Helical" evidence="1">
    <location>
        <begin position="508"/>
        <end position="526"/>
    </location>
</feature>
<feature type="transmembrane region" description="Helical" evidence="1">
    <location>
        <begin position="203"/>
        <end position="223"/>
    </location>
</feature>
<dbReference type="InterPro" id="IPR002656">
    <property type="entry name" value="Acyl_transf_3_dom"/>
</dbReference>
<protein>
    <submittedName>
        <fullName evidence="3">Hard surface induced protein</fullName>
    </submittedName>
</protein>
<dbReference type="GO" id="GO:0016747">
    <property type="term" value="F:acyltransferase activity, transferring groups other than amino-acyl groups"/>
    <property type="evidence" value="ECO:0007669"/>
    <property type="project" value="InterPro"/>
</dbReference>
<keyword evidence="4" id="KW-1185">Reference proteome</keyword>
<keyword evidence="1" id="KW-0812">Transmembrane</keyword>
<evidence type="ECO:0000313" key="3">
    <source>
        <dbReference type="EMBL" id="KAF6829080.1"/>
    </source>
</evidence>